<reference evidence="2 3" key="1">
    <citation type="journal article" date="2019" name="Int. J. Syst. Evol. Microbiol.">
        <title>The Global Catalogue of Microorganisms (GCM) 10K type strain sequencing project: providing services to taxonomists for standard genome sequencing and annotation.</title>
        <authorList>
            <consortium name="The Broad Institute Genomics Platform"/>
            <consortium name="The Broad Institute Genome Sequencing Center for Infectious Disease"/>
            <person name="Wu L."/>
            <person name="Ma J."/>
        </authorList>
    </citation>
    <scope>NUCLEOTIDE SEQUENCE [LARGE SCALE GENOMIC DNA]</scope>
    <source>
        <strain evidence="2 3">JCM 16374</strain>
    </source>
</reference>
<evidence type="ECO:0000313" key="3">
    <source>
        <dbReference type="Proteomes" id="UP001500994"/>
    </source>
</evidence>
<accession>A0ABN3R809</accession>
<evidence type="ECO:0000256" key="1">
    <source>
        <dbReference type="SAM" id="MobiDB-lite"/>
    </source>
</evidence>
<gene>
    <name evidence="2" type="ORF">GCM10009864_04660</name>
</gene>
<name>A0ABN3R809_9ACTN</name>
<evidence type="ECO:0000313" key="2">
    <source>
        <dbReference type="EMBL" id="GAA2645529.1"/>
    </source>
</evidence>
<proteinExistence type="predicted"/>
<protein>
    <submittedName>
        <fullName evidence="2">Uncharacterized protein</fullName>
    </submittedName>
</protein>
<keyword evidence="3" id="KW-1185">Reference proteome</keyword>
<dbReference type="EMBL" id="BAAARK010000001">
    <property type="protein sequence ID" value="GAA2645529.1"/>
    <property type="molecule type" value="Genomic_DNA"/>
</dbReference>
<sequence length="106" mass="11268">MGPGRRGGAPRLTDVTRCTGPLASDSLERMLSAGAAVHPGVGARLRPSPAGAPARHPHRECTDGLRRCPEECPVLVRGRRPAARRCRNPAFARSVHFATAPTMEVP</sequence>
<comment type="caution">
    <text evidence="2">The sequence shown here is derived from an EMBL/GenBank/DDBJ whole genome shotgun (WGS) entry which is preliminary data.</text>
</comment>
<organism evidence="2 3">
    <name type="scientific">Streptomyces lunalinharesii</name>
    <dbReference type="NCBI Taxonomy" id="333384"/>
    <lineage>
        <taxon>Bacteria</taxon>
        <taxon>Bacillati</taxon>
        <taxon>Actinomycetota</taxon>
        <taxon>Actinomycetes</taxon>
        <taxon>Kitasatosporales</taxon>
        <taxon>Streptomycetaceae</taxon>
        <taxon>Streptomyces</taxon>
    </lineage>
</organism>
<feature type="region of interest" description="Disordered" evidence="1">
    <location>
        <begin position="40"/>
        <end position="60"/>
    </location>
</feature>
<dbReference type="Proteomes" id="UP001500994">
    <property type="component" value="Unassembled WGS sequence"/>
</dbReference>